<dbReference type="GO" id="GO:0031956">
    <property type="term" value="F:medium-chain fatty acid-CoA ligase activity"/>
    <property type="evidence" value="ECO:0007669"/>
    <property type="project" value="TreeGrafter"/>
</dbReference>
<dbReference type="Gene3D" id="3.40.50.12780">
    <property type="entry name" value="N-terminal domain of ligase-like"/>
    <property type="match status" value="1"/>
</dbReference>
<organism evidence="4 5">
    <name type="scientific">Mycolicibacterium agri</name>
    <name type="common">Mycobacterium agri</name>
    <dbReference type="NCBI Taxonomy" id="36811"/>
    <lineage>
        <taxon>Bacteria</taxon>
        <taxon>Bacillati</taxon>
        <taxon>Actinomycetota</taxon>
        <taxon>Actinomycetes</taxon>
        <taxon>Mycobacteriales</taxon>
        <taxon>Mycobacteriaceae</taxon>
        <taxon>Mycolicibacterium</taxon>
    </lineage>
</organism>
<name>A0A2A7MZK4_MYCAG</name>
<evidence type="ECO:0000313" key="4">
    <source>
        <dbReference type="EMBL" id="PEG36927.1"/>
    </source>
</evidence>
<dbReference type="Pfam" id="PF13193">
    <property type="entry name" value="AMP-binding_C"/>
    <property type="match status" value="1"/>
</dbReference>
<dbReference type="Proteomes" id="UP000465302">
    <property type="component" value="Unassembled WGS sequence"/>
</dbReference>
<dbReference type="Gene3D" id="3.30.300.30">
    <property type="match status" value="1"/>
</dbReference>
<evidence type="ECO:0000313" key="6">
    <source>
        <dbReference type="Proteomes" id="UP000465302"/>
    </source>
</evidence>
<gene>
    <name evidence="4" type="ORF">CQY20_17435</name>
    <name evidence="3" type="ORF">MAGR_16690</name>
</gene>
<dbReference type="Proteomes" id="UP000220914">
    <property type="component" value="Unassembled WGS sequence"/>
</dbReference>
<dbReference type="PANTHER" id="PTHR43201:SF32">
    <property type="entry name" value="2-SUCCINYLBENZOATE--COA LIGASE, CHLOROPLASTIC_PEROXISOMAL"/>
    <property type="match status" value="1"/>
</dbReference>
<dbReference type="GO" id="GO:0006631">
    <property type="term" value="P:fatty acid metabolic process"/>
    <property type="evidence" value="ECO:0007669"/>
    <property type="project" value="TreeGrafter"/>
</dbReference>
<dbReference type="InterPro" id="IPR042099">
    <property type="entry name" value="ANL_N_sf"/>
</dbReference>
<dbReference type="RefSeq" id="WP_097941335.1">
    <property type="nucleotide sequence ID" value="NZ_BLKS01000001.1"/>
</dbReference>
<dbReference type="Pfam" id="PF00501">
    <property type="entry name" value="AMP-binding"/>
    <property type="match status" value="1"/>
</dbReference>
<dbReference type="AlphaFoldDB" id="A0A2A7MZK4"/>
<keyword evidence="5" id="KW-1185">Reference proteome</keyword>
<comment type="caution">
    <text evidence="4">The sequence shown here is derived from an EMBL/GenBank/DDBJ whole genome shotgun (WGS) entry which is preliminary data.</text>
</comment>
<reference evidence="4 5" key="1">
    <citation type="submission" date="2017-10" db="EMBL/GenBank/DDBJ databases">
        <title>The new phylogeny of genus Mycobacterium.</title>
        <authorList>
            <person name="Tortoli E."/>
            <person name="Trovato A."/>
            <person name="Cirillo D.M."/>
        </authorList>
    </citation>
    <scope>NUCLEOTIDE SEQUENCE [LARGE SCALE GENOMIC DNA]</scope>
    <source>
        <strain evidence="4 5">CCUG37673</strain>
    </source>
</reference>
<feature type="domain" description="AMP-binding enzyme C-terminal" evidence="2">
    <location>
        <begin position="429"/>
        <end position="505"/>
    </location>
</feature>
<dbReference type="InterPro" id="IPR045851">
    <property type="entry name" value="AMP-bd_C_sf"/>
</dbReference>
<keyword evidence="4" id="KW-0436">Ligase</keyword>
<reference evidence="3" key="3">
    <citation type="submission" date="2020-02" db="EMBL/GenBank/DDBJ databases">
        <authorList>
            <person name="Matsumoto Y."/>
            <person name="Motooka D."/>
            <person name="Nakamura S."/>
        </authorList>
    </citation>
    <scope>NUCLEOTIDE SEQUENCE</scope>
    <source>
        <strain evidence="3">JCM 6377</strain>
    </source>
</reference>
<dbReference type="EMBL" id="BLKS01000001">
    <property type="protein sequence ID" value="GFG50228.1"/>
    <property type="molecule type" value="Genomic_DNA"/>
</dbReference>
<dbReference type="InterPro" id="IPR025110">
    <property type="entry name" value="AMP-bd_C"/>
</dbReference>
<reference evidence="3 6" key="2">
    <citation type="journal article" date="2019" name="Emerg. Microbes Infect.">
        <title>Comprehensive subspecies identification of 175 nontuberculous mycobacteria species based on 7547 genomic profiles.</title>
        <authorList>
            <person name="Matsumoto Y."/>
            <person name="Kinjo T."/>
            <person name="Motooka D."/>
            <person name="Nabeya D."/>
            <person name="Jung N."/>
            <person name="Uechi K."/>
            <person name="Horii T."/>
            <person name="Iida T."/>
            <person name="Fujita J."/>
            <person name="Nakamura S."/>
        </authorList>
    </citation>
    <scope>NUCLEOTIDE SEQUENCE [LARGE SCALE GENOMIC DNA]</scope>
    <source>
        <strain evidence="3 6">JCM 6377</strain>
    </source>
</reference>
<protein>
    <submittedName>
        <fullName evidence="4">Cyclohexanecarboxylate-CoA ligase</fullName>
    </submittedName>
</protein>
<dbReference type="OrthoDB" id="9803968at2"/>
<evidence type="ECO:0000313" key="5">
    <source>
        <dbReference type="Proteomes" id="UP000220914"/>
    </source>
</evidence>
<dbReference type="InterPro" id="IPR000873">
    <property type="entry name" value="AMP-dep_synth/lig_dom"/>
</dbReference>
<evidence type="ECO:0000259" key="1">
    <source>
        <dbReference type="Pfam" id="PF00501"/>
    </source>
</evidence>
<sequence>MSADVPAETYWALVDAAARGHPDRVVLCDDFGRNLTCAQLRDEAQRTAARLAEYGVREGAVVSWQLPTTLETMVVMVALTRLGAVQNPILPIWRESEVRFVTTQLGTEFFIVPGVWRGFDHVALADELAAGRSITVVVVDHAAPADEGLRLPYGDPSSLPAPPTSDCLPRWVYYSSGTTAAPKGVRHCDRSVIAGSAGVIGMVGVCSSDVNPIPFPVSHIGGAAMLAAGLLTGMRLVLFDAFDPVSGPLAIASHRPTLLGTATPFFVAFMAAQREHGGEPLFPNLRGCVGGGAPITPELGRQVREIFPVNGVANSWGLTEFPVATSPGLDSAPEVLDHTVGRPVPGVSVRVVDDSELEVRAGEEGELRLKGPQCFLGYVDEALNADAFDADGWFRSGDRGRIDTDGNVVVTGRIKDAIIRNAENISALEIEGVLATHPAVADVAVIGVPDPRTGERVCAVVVTKPDKAVTLTALAEHCQANGLSKHKSPERLELVEALPRNLTGKVLKNELRGRFG</sequence>
<dbReference type="PANTHER" id="PTHR43201">
    <property type="entry name" value="ACYL-COA SYNTHETASE"/>
    <property type="match status" value="1"/>
</dbReference>
<dbReference type="SUPFAM" id="SSF56801">
    <property type="entry name" value="Acetyl-CoA synthetase-like"/>
    <property type="match status" value="1"/>
</dbReference>
<accession>A0A2A7MZK4</accession>
<evidence type="ECO:0000259" key="2">
    <source>
        <dbReference type="Pfam" id="PF13193"/>
    </source>
</evidence>
<feature type="domain" description="AMP-dependent synthetase/ligase" evidence="1">
    <location>
        <begin position="15"/>
        <end position="378"/>
    </location>
</feature>
<proteinExistence type="predicted"/>
<evidence type="ECO:0000313" key="3">
    <source>
        <dbReference type="EMBL" id="GFG50228.1"/>
    </source>
</evidence>
<dbReference type="EMBL" id="PDCP01000030">
    <property type="protein sequence ID" value="PEG36927.1"/>
    <property type="molecule type" value="Genomic_DNA"/>
</dbReference>